<proteinExistence type="inferred from homology"/>
<dbReference type="PANTHER" id="PTHR43248">
    <property type="entry name" value="2-SUCCINYL-6-HYDROXY-2,4-CYCLOHEXADIENE-1-CARBOXYLATE SYNTHASE"/>
    <property type="match status" value="1"/>
</dbReference>
<dbReference type="InterPro" id="IPR013595">
    <property type="entry name" value="Pept_S33_TAP-like_C"/>
</dbReference>
<dbReference type="InterPro" id="IPR051601">
    <property type="entry name" value="Serine_prot/Carboxylest_S33"/>
</dbReference>
<dbReference type="GO" id="GO:0016787">
    <property type="term" value="F:hydrolase activity"/>
    <property type="evidence" value="ECO:0007669"/>
    <property type="project" value="UniProtKB-KW"/>
</dbReference>
<dbReference type="AlphaFoldDB" id="A0AAV9V7Z9"/>
<keyword evidence="4" id="KW-0732">Signal</keyword>
<feature type="chain" id="PRO_5043720938" evidence="4">
    <location>
        <begin position="18"/>
        <end position="586"/>
    </location>
</feature>
<dbReference type="Pfam" id="PF08386">
    <property type="entry name" value="Abhydrolase_4"/>
    <property type="match status" value="1"/>
</dbReference>
<evidence type="ECO:0000256" key="4">
    <source>
        <dbReference type="SAM" id="SignalP"/>
    </source>
</evidence>
<dbReference type="InterPro" id="IPR000073">
    <property type="entry name" value="AB_hydrolase_1"/>
</dbReference>
<dbReference type="EMBL" id="JAVHNS010000004">
    <property type="protein sequence ID" value="KAK6358175.1"/>
    <property type="molecule type" value="Genomic_DNA"/>
</dbReference>
<protein>
    <submittedName>
        <fullName evidence="7">Uncharacterized protein</fullName>
    </submittedName>
</protein>
<evidence type="ECO:0000259" key="5">
    <source>
        <dbReference type="Pfam" id="PF00561"/>
    </source>
</evidence>
<accession>A0AAV9V7Z9</accession>
<comment type="similarity">
    <text evidence="1">Belongs to the peptidase S33 family.</text>
</comment>
<feature type="domain" description="Peptidase S33 tripeptidyl aminopeptidase-like C-terminal" evidence="6">
    <location>
        <begin position="481"/>
        <end position="578"/>
    </location>
</feature>
<sequence length="586" mass="64938">MLQQALVALALLGSAKGIGLDNPNSPFVFKRQALRERLFDNIPATIDLEWHPCSNVTTELPFECARLSVPLDYKNPNNGLRAVVPIIKYPADKGVPYKGSVLVNPGGPGNLGSEFVYDILASKHIRSNVVGPGWDILGFDPRGIGYSIPYGSCGILPYTFEPDRQNATETLTPSKLKSRRQVGKASGKLPPNNDEIAYGVLLPDDPPSWKAGAYQLASQFNSACHEYVSQYNQAGPHMNSVVVATDMLSIAKALARERNQPENTALVNYYGISYGTIVGQYFASLYPNRVGKFFLDGVVDVDTWISHNDTTTTLIHADKAWSKFFTLCYDAGPTRCSFFTGRGSHAIRDRFNAITVKLNATNYELEGNEYAPIISSVLTTLKLVIFSSIYNAALGWPLLADFFVVVEPLFDGDPSQWDFEAFQAAFFELQLKWGVTYAPVTLIPESFTQVSCTDARDIRGVNITVEEEQAWKAVSKVGGVSKISGRIQCTQWQIRPSWEWYGPVGGATKTPILFAGTLFDPITPFENSEKARRLFKGAKMIYIDEIAHSTFNTQNTCAFRHTLSYFQNGTLPSHDNRCKGETRIFF</sequence>
<dbReference type="Gene3D" id="3.40.50.1820">
    <property type="entry name" value="alpha/beta hydrolase"/>
    <property type="match status" value="1"/>
</dbReference>
<dbReference type="SUPFAM" id="SSF53474">
    <property type="entry name" value="alpha/beta-Hydrolases"/>
    <property type="match status" value="1"/>
</dbReference>
<dbReference type="PANTHER" id="PTHR43248:SF25">
    <property type="entry name" value="AB HYDROLASE-1 DOMAIN-CONTAINING PROTEIN-RELATED"/>
    <property type="match status" value="1"/>
</dbReference>
<evidence type="ECO:0000313" key="8">
    <source>
        <dbReference type="Proteomes" id="UP001373714"/>
    </source>
</evidence>
<evidence type="ECO:0000256" key="2">
    <source>
        <dbReference type="ARBA" id="ARBA00022801"/>
    </source>
</evidence>
<feature type="region of interest" description="Disordered" evidence="3">
    <location>
        <begin position="171"/>
        <end position="191"/>
    </location>
</feature>
<name>A0AAV9V7Z9_9PEZI</name>
<comment type="caution">
    <text evidence="7">The sequence shown here is derived from an EMBL/GenBank/DDBJ whole genome shotgun (WGS) entry which is preliminary data.</text>
</comment>
<organism evidence="7 8">
    <name type="scientific">Orbilia blumenaviensis</name>
    <dbReference type="NCBI Taxonomy" id="1796055"/>
    <lineage>
        <taxon>Eukaryota</taxon>
        <taxon>Fungi</taxon>
        <taxon>Dikarya</taxon>
        <taxon>Ascomycota</taxon>
        <taxon>Pezizomycotina</taxon>
        <taxon>Orbiliomycetes</taxon>
        <taxon>Orbiliales</taxon>
        <taxon>Orbiliaceae</taxon>
        <taxon>Orbilia</taxon>
    </lineage>
</organism>
<evidence type="ECO:0000259" key="6">
    <source>
        <dbReference type="Pfam" id="PF08386"/>
    </source>
</evidence>
<feature type="domain" description="AB hydrolase-1" evidence="5">
    <location>
        <begin position="101"/>
        <end position="311"/>
    </location>
</feature>
<dbReference type="Pfam" id="PF00561">
    <property type="entry name" value="Abhydrolase_1"/>
    <property type="match status" value="1"/>
</dbReference>
<keyword evidence="8" id="KW-1185">Reference proteome</keyword>
<evidence type="ECO:0000313" key="7">
    <source>
        <dbReference type="EMBL" id="KAK6358175.1"/>
    </source>
</evidence>
<dbReference type="Proteomes" id="UP001373714">
    <property type="component" value="Unassembled WGS sequence"/>
</dbReference>
<gene>
    <name evidence="7" type="ORF">TWF730_007528</name>
</gene>
<dbReference type="InterPro" id="IPR029058">
    <property type="entry name" value="AB_hydrolase_fold"/>
</dbReference>
<evidence type="ECO:0000256" key="3">
    <source>
        <dbReference type="SAM" id="MobiDB-lite"/>
    </source>
</evidence>
<reference evidence="7 8" key="1">
    <citation type="submission" date="2019-10" db="EMBL/GenBank/DDBJ databases">
        <authorList>
            <person name="Palmer J.M."/>
        </authorList>
    </citation>
    <scope>NUCLEOTIDE SEQUENCE [LARGE SCALE GENOMIC DNA]</scope>
    <source>
        <strain evidence="7 8">TWF730</strain>
    </source>
</reference>
<feature type="signal peptide" evidence="4">
    <location>
        <begin position="1"/>
        <end position="17"/>
    </location>
</feature>
<keyword evidence="2" id="KW-0378">Hydrolase</keyword>
<evidence type="ECO:0000256" key="1">
    <source>
        <dbReference type="ARBA" id="ARBA00010088"/>
    </source>
</evidence>